<feature type="compositionally biased region" description="Low complexity" evidence="1">
    <location>
        <begin position="43"/>
        <end position="74"/>
    </location>
</feature>
<keyword evidence="3" id="KW-1185">Reference proteome</keyword>
<feature type="region of interest" description="Disordered" evidence="1">
    <location>
        <begin position="201"/>
        <end position="258"/>
    </location>
</feature>
<feature type="region of interest" description="Disordered" evidence="1">
    <location>
        <begin position="1"/>
        <end position="126"/>
    </location>
</feature>
<protein>
    <submittedName>
        <fullName evidence="2">Uncharacterized protein</fullName>
    </submittedName>
</protein>
<evidence type="ECO:0000313" key="3">
    <source>
        <dbReference type="Proteomes" id="UP000078512"/>
    </source>
</evidence>
<dbReference type="Proteomes" id="UP000078512">
    <property type="component" value="Unassembled WGS sequence"/>
</dbReference>
<feature type="region of interest" description="Disordered" evidence="1">
    <location>
        <begin position="511"/>
        <end position="554"/>
    </location>
</feature>
<feature type="compositionally biased region" description="Basic residues" evidence="1">
    <location>
        <begin position="75"/>
        <end position="86"/>
    </location>
</feature>
<feature type="region of interest" description="Disordered" evidence="1">
    <location>
        <begin position="463"/>
        <end position="485"/>
    </location>
</feature>
<name>A0A197KCP7_9FUNG</name>
<evidence type="ECO:0000313" key="2">
    <source>
        <dbReference type="EMBL" id="OAQ35477.1"/>
    </source>
</evidence>
<gene>
    <name evidence="2" type="ORF">K457DRAFT_578706</name>
</gene>
<feature type="compositionally biased region" description="Basic residues" evidence="1">
    <location>
        <begin position="985"/>
        <end position="1003"/>
    </location>
</feature>
<dbReference type="OrthoDB" id="2450114at2759"/>
<feature type="compositionally biased region" description="Acidic residues" evidence="1">
    <location>
        <begin position="543"/>
        <end position="552"/>
    </location>
</feature>
<evidence type="ECO:0000256" key="1">
    <source>
        <dbReference type="SAM" id="MobiDB-lite"/>
    </source>
</evidence>
<feature type="region of interest" description="Disordered" evidence="1">
    <location>
        <begin position="1037"/>
        <end position="1084"/>
    </location>
</feature>
<reference evidence="2 3" key="1">
    <citation type="submission" date="2016-05" db="EMBL/GenBank/DDBJ databases">
        <title>Genome sequencing reveals origins of a unique bacterial endosymbiosis in the earliest lineages of terrestrial Fungi.</title>
        <authorList>
            <consortium name="DOE Joint Genome Institute"/>
            <person name="Uehling J."/>
            <person name="Gryganskyi A."/>
            <person name="Hameed K."/>
            <person name="Tschaplinski T."/>
            <person name="Misztal P."/>
            <person name="Wu S."/>
            <person name="Desiro A."/>
            <person name="Vande Pol N."/>
            <person name="Du Z.-Y."/>
            <person name="Zienkiewicz A."/>
            <person name="Zienkiewicz K."/>
            <person name="Morin E."/>
            <person name="Tisserant E."/>
            <person name="Splivallo R."/>
            <person name="Hainaut M."/>
            <person name="Henrissat B."/>
            <person name="Ohm R."/>
            <person name="Kuo A."/>
            <person name="Yan J."/>
            <person name="Lipzen A."/>
            <person name="Nolan M."/>
            <person name="Labutti K."/>
            <person name="Barry K."/>
            <person name="Goldstein A."/>
            <person name="Labbe J."/>
            <person name="Schadt C."/>
            <person name="Tuskan G."/>
            <person name="Grigoriev I."/>
            <person name="Martin F."/>
            <person name="Vilgalys R."/>
            <person name="Bonito G."/>
        </authorList>
    </citation>
    <scope>NUCLEOTIDE SEQUENCE [LARGE SCALE GENOMIC DNA]</scope>
    <source>
        <strain evidence="2 3">AG-77</strain>
    </source>
</reference>
<dbReference type="EMBL" id="KV442014">
    <property type="protein sequence ID" value="OAQ35477.1"/>
    <property type="molecule type" value="Genomic_DNA"/>
</dbReference>
<feature type="compositionally biased region" description="Basic and acidic residues" evidence="1">
    <location>
        <begin position="234"/>
        <end position="250"/>
    </location>
</feature>
<sequence>MLASNHNTTIADLPPSMSSLPPHNLDTKPRSRRQRRADRTSGISTATLPTPTITQSTMTSSISVESASTAAPSSKKSRRRQKARSKKNTETPLEYRTPGLPSVAMSRMPSSSSISASTIQSHDTHRRRRSLLMTEEDSESDCMSIISQSSAQYSSSASTAPIRRGRVFKKVGRDPQMLSTSSAVTTPFSLSPLDSNVNSRYHSPLSSRYQTPFSSRSSSVVPSRSASPHSVRTVVHDAFLHDNGKDESKLNKRPPTRSEIMLPSLTAAVMSQTPSTATFTMDLPISKSKKRQNRRRKLRESRRESGEEADEEEAGYSHANEGESDTQDLSFDLAIPAITFKFNKAASRARVDSLYPLYDSSCASSPSKTVNDVQSNVASRPQSNNYTTRNGSGRSQGTVASNSVLPTELPPFLLLSSAHSSETDTSQETVVPAGVEFDRESDNRFVQPNERQERTKVLPSTTTFSLMGPSQEWRSPSMSTTPTLAGKMRPTVISFAGSIDTQLDPSIEGELLMTPPPSATLGSMQPHNSGPPRASLYAGSPSTDDENTDEDQPSMMTELSMAPTPDISPVLVPSAVPRLPSVSIIEPDHVARSSLRPLPSSPITSTFVPPLAVAESTSPLLLLTPPAAAQVPLPPSPFAVVSATFEDPLPRSPVSTFDDITAAAATATVPLPASPDRDTEIETIAFAHVPPSFEAEEGKDCSLARAVGDEPHLHLPCPSSVPPAAASPPLPSSPSVSIFFPSSHSPLSFPAFRPHYNETSPPLSPRPSSTAAAVAKILTLLPPPPPPPPPFIQAVATNLPPITTTTATTATFSFIPPPPPLPPFTPAQPTLVQESLPTIATRSLPPLPPFAAPGSSHVVTPPATSNIPLPPPPPFISASGAAAAATATAPAPVVTPSVDNTSGIPPPPPPPPSPGLTGLKKSGPRTPLQISTSIMTTLDSHPPVHGPSLTAPLTPTRSIVARHVLRWDALSHGDISQTVFDTDHHHHHSRHRRHHGHGHRGHIRQASTVPNTPTSLKSPDFLCLDGSKGLDQYVLTDGNAVDDDAPPGAEESSHGYLHGQPEGPWDGPLGPHQESGPGPIAPPLAIEMDFQKFEEMFCIDPVEEQKRLKAKEANAQAK</sequence>
<feature type="compositionally biased region" description="Polar residues" evidence="1">
    <location>
        <begin position="1"/>
        <end position="21"/>
    </location>
</feature>
<feature type="compositionally biased region" description="Polar residues" evidence="1">
    <location>
        <begin position="201"/>
        <end position="211"/>
    </location>
</feature>
<feature type="compositionally biased region" description="Polar residues" evidence="1">
    <location>
        <begin position="1005"/>
        <end position="1017"/>
    </location>
</feature>
<feature type="compositionally biased region" description="Polar residues" evidence="1">
    <location>
        <begin position="472"/>
        <end position="483"/>
    </location>
</feature>
<feature type="compositionally biased region" description="Low complexity" evidence="1">
    <location>
        <begin position="101"/>
        <end position="121"/>
    </location>
</feature>
<feature type="region of interest" description="Disordered" evidence="1">
    <location>
        <begin position="893"/>
        <end position="927"/>
    </location>
</feature>
<organism evidence="2 3">
    <name type="scientific">Linnemannia elongata AG-77</name>
    <dbReference type="NCBI Taxonomy" id="1314771"/>
    <lineage>
        <taxon>Eukaryota</taxon>
        <taxon>Fungi</taxon>
        <taxon>Fungi incertae sedis</taxon>
        <taxon>Mucoromycota</taxon>
        <taxon>Mortierellomycotina</taxon>
        <taxon>Mortierellomycetes</taxon>
        <taxon>Mortierellales</taxon>
        <taxon>Mortierellaceae</taxon>
        <taxon>Linnemannia</taxon>
    </lineage>
</organism>
<dbReference type="AlphaFoldDB" id="A0A197KCP7"/>
<feature type="region of interest" description="Disordered" evidence="1">
    <location>
        <begin position="275"/>
        <end position="325"/>
    </location>
</feature>
<accession>A0A197KCP7</accession>
<feature type="region of interest" description="Disordered" evidence="1">
    <location>
        <begin position="982"/>
        <end position="1020"/>
    </location>
</feature>
<feature type="compositionally biased region" description="Low complexity" evidence="1">
    <location>
        <begin position="212"/>
        <end position="232"/>
    </location>
</feature>
<proteinExistence type="predicted"/>
<feature type="region of interest" description="Disordered" evidence="1">
    <location>
        <begin position="361"/>
        <end position="401"/>
    </location>
</feature>
<feature type="compositionally biased region" description="Basic residues" evidence="1">
    <location>
        <begin position="287"/>
        <end position="300"/>
    </location>
</feature>
<feature type="compositionally biased region" description="Pro residues" evidence="1">
    <location>
        <begin position="904"/>
        <end position="914"/>
    </location>
</feature>